<feature type="region of interest" description="Disordered" evidence="2">
    <location>
        <begin position="1136"/>
        <end position="1293"/>
    </location>
</feature>
<feature type="region of interest" description="Disordered" evidence="2">
    <location>
        <begin position="227"/>
        <end position="260"/>
    </location>
</feature>
<evidence type="ECO:0000313" key="5">
    <source>
        <dbReference type="Proteomes" id="UP000069940"/>
    </source>
</evidence>
<dbReference type="RefSeq" id="XP_019557037.3">
    <property type="nucleotide sequence ID" value="XM_019701492.3"/>
</dbReference>
<evidence type="ECO:0000313" key="4">
    <source>
        <dbReference type="EnsemblMetazoa" id="AALFPA23_012443.P17836"/>
    </source>
</evidence>
<accession>A0ABM1YV97</accession>
<proteinExistence type="predicted"/>
<name>A0ABM1YV97_AEDAL</name>
<keyword evidence="1" id="KW-0175">Coiled coil</keyword>
<feature type="region of interest" description="Disordered" evidence="2">
    <location>
        <begin position="519"/>
        <end position="596"/>
    </location>
</feature>
<dbReference type="InterPro" id="IPR027831">
    <property type="entry name" value="DUF4485"/>
</dbReference>
<sequence length="1293" mass="142416">METPNLEENFKLFYRIAKVLILELNNEDRVLAAQWLRKLAACQSPEDSERRNHFMTLLLITLQQKRIVGPFKNSPVDGNKLEPFQKEFQTADIQKLLDEELAQRPPPPLAQFGLTGGKISTEFAVTQEIPKFGVHFYYVYTLTPIYDFQRANQSRIPPPMQAPSQSTMRNLNAGVENLLRTEKKKLKVTVDQLGRKQIQIRDEHFAEFSGSGRPRRVPKRLQQRLGIRAPEPEPEPEIQLTSFVQEPSPPRRTTPQPATSTTVEQAVAAAVGAAVAAAASTTPPRTGGIPRPTGAIPKQPRLSGGVPRYTGAIPKASRVQQPPAQLSPQHPPAIEVQPPSPKTPVRMPARGPAVDPNMDMVPMPDYMPDPFATPTPPLFAKRGRTQGLTYKPEDFELDPQTKFDYPRQRIAKSKWTPSKRGERVMIRDIIKQHPPSEQTLQLSPDVREIAPLSEIDAQCTEIARRRKLVFQTDDDRMRNVFQKFYASRPVSPKALQFTIEEEASTIQPFLLDTTPVGEQRIQSPASLPRIVTPRSVTPRMPTPRPATPGSQSSRPTSPRSPTPRRTTPREASPRPLTPRDATPRAAPPARAPRQISDWFVEDEGLLDEEDIQLRDELIYIPSPIRAQTPRAYSPSPRQVDEGLLEDEEIEFVDDMPSPSQYRSPVRPPVHSPIQYTTPYYSPEVSPGGTTGRLIDAGDEVPAISPKSPHSIGSMMDDIMLTTPERMERLGTIMSQIGQQVEAHRELIQNIEELPTSPSLENLRVECGRGASALSAMHSRLRAVRESAQAQQPPATGVGELEVVPEEPEPFSPLRLSLQFQDLADVINTTMEGAQIIQQVAESVPEPVVQDAAERSLDTVDALQQLSDRVHDVADAWEKRITDLDTSSLGLIDDDVMDESLFSSPARETANRMVEALDQSVREVIEEGGDPRSPAARNLQGTLRDFREALQNLSLESPSFLDESFPEALLDDTIDDLEASIQTQAAAISAVSKTPEKAAILDRAEEIVESMNDVLDEVQTIVTPEAGEQDDDDKFVAEFFAESSPQQELPPASEAMQQEMLNLLEKTRQQQQALLESSLEIEENAVDAAAVAASQQATQRIQQAQQAVTDMIETVARSPVVYDGSFAWLGPMSIEPEERPTAAGRRQVRPRVAPRPPAGRMPAARSAAPRPVAPRPAASRTAVARPSATRPPAARPPAARPAATRPSATRVQARPQAIRRPPQARGASPEPLALPAGVQAPRPRAGSATPIPVRRPPRPIPLPGAASVTEITTQSSSSTIRTMIPRPGSATSER</sequence>
<keyword evidence="5" id="KW-1185">Reference proteome</keyword>
<feature type="region of interest" description="Disordered" evidence="2">
    <location>
        <begin position="322"/>
        <end position="347"/>
    </location>
</feature>
<protein>
    <recommendedName>
        <fullName evidence="3">DUF4485 domain-containing protein</fullName>
    </recommendedName>
</protein>
<feature type="compositionally biased region" description="Low complexity" evidence="2">
    <location>
        <begin position="547"/>
        <end position="566"/>
    </location>
</feature>
<feature type="compositionally biased region" description="Low complexity" evidence="2">
    <location>
        <begin position="1266"/>
        <end position="1283"/>
    </location>
</feature>
<reference evidence="5" key="1">
    <citation type="journal article" date="2015" name="Proc. Natl. Acad. Sci. U.S.A.">
        <title>Genome sequence of the Asian Tiger mosquito, Aedes albopictus, reveals insights into its biology, genetics, and evolution.</title>
        <authorList>
            <person name="Chen X.G."/>
            <person name="Jiang X."/>
            <person name="Gu J."/>
            <person name="Xu M."/>
            <person name="Wu Y."/>
            <person name="Deng Y."/>
            <person name="Zhang C."/>
            <person name="Bonizzoni M."/>
            <person name="Dermauw W."/>
            <person name="Vontas J."/>
            <person name="Armbruster P."/>
            <person name="Huang X."/>
            <person name="Yang Y."/>
            <person name="Zhang H."/>
            <person name="He W."/>
            <person name="Peng H."/>
            <person name="Liu Y."/>
            <person name="Wu K."/>
            <person name="Chen J."/>
            <person name="Lirakis M."/>
            <person name="Topalis P."/>
            <person name="Van Leeuwen T."/>
            <person name="Hall A.B."/>
            <person name="Jiang X."/>
            <person name="Thorpe C."/>
            <person name="Mueller R.L."/>
            <person name="Sun C."/>
            <person name="Waterhouse R.M."/>
            <person name="Yan G."/>
            <person name="Tu Z.J."/>
            <person name="Fang X."/>
            <person name="James A.A."/>
        </authorList>
    </citation>
    <scope>NUCLEOTIDE SEQUENCE [LARGE SCALE GENOMIC DNA]</scope>
    <source>
        <strain evidence="5">Foshan</strain>
    </source>
</reference>
<feature type="compositionally biased region" description="Low complexity" evidence="2">
    <location>
        <begin position="279"/>
        <end position="294"/>
    </location>
</feature>
<feature type="compositionally biased region" description="Low complexity" evidence="2">
    <location>
        <begin position="1199"/>
        <end position="1224"/>
    </location>
</feature>
<evidence type="ECO:0000256" key="2">
    <source>
        <dbReference type="SAM" id="MobiDB-lite"/>
    </source>
</evidence>
<dbReference type="GeneID" id="109426050"/>
<dbReference type="Pfam" id="PF14846">
    <property type="entry name" value="DUF4485"/>
    <property type="match status" value="1"/>
</dbReference>
<feature type="compositionally biased region" description="Low complexity" evidence="2">
    <location>
        <begin position="573"/>
        <end position="584"/>
    </location>
</feature>
<feature type="compositionally biased region" description="Low complexity" evidence="2">
    <location>
        <begin position="1159"/>
        <end position="1191"/>
    </location>
</feature>
<evidence type="ECO:0000256" key="1">
    <source>
        <dbReference type="SAM" id="Coils"/>
    </source>
</evidence>
<organism evidence="4 5">
    <name type="scientific">Aedes albopictus</name>
    <name type="common">Asian tiger mosquito</name>
    <name type="synonym">Stegomyia albopicta</name>
    <dbReference type="NCBI Taxonomy" id="7160"/>
    <lineage>
        <taxon>Eukaryota</taxon>
        <taxon>Metazoa</taxon>
        <taxon>Ecdysozoa</taxon>
        <taxon>Arthropoda</taxon>
        <taxon>Hexapoda</taxon>
        <taxon>Insecta</taxon>
        <taxon>Pterygota</taxon>
        <taxon>Neoptera</taxon>
        <taxon>Endopterygota</taxon>
        <taxon>Diptera</taxon>
        <taxon>Nematocera</taxon>
        <taxon>Culicoidea</taxon>
        <taxon>Culicidae</taxon>
        <taxon>Culicinae</taxon>
        <taxon>Aedini</taxon>
        <taxon>Aedes</taxon>
        <taxon>Stegomyia</taxon>
    </lineage>
</organism>
<feature type="region of interest" description="Disordered" evidence="2">
    <location>
        <begin position="279"/>
        <end position="304"/>
    </location>
</feature>
<dbReference type="EnsemblMetazoa" id="AALFPA23_012443.R17836">
    <property type="protein sequence ID" value="AALFPA23_012443.P17836"/>
    <property type="gene ID" value="AALFPA23_012443"/>
</dbReference>
<evidence type="ECO:0000259" key="3">
    <source>
        <dbReference type="Pfam" id="PF14846"/>
    </source>
</evidence>
<feature type="domain" description="DUF4485" evidence="3">
    <location>
        <begin position="6"/>
        <end position="85"/>
    </location>
</feature>
<dbReference type="Proteomes" id="UP000069940">
    <property type="component" value="Unassembled WGS sequence"/>
</dbReference>
<feature type="coiled-coil region" evidence="1">
    <location>
        <begin position="906"/>
        <end position="955"/>
    </location>
</feature>
<reference evidence="4" key="2">
    <citation type="submission" date="2025-05" db="UniProtKB">
        <authorList>
            <consortium name="EnsemblMetazoa"/>
        </authorList>
    </citation>
    <scope>IDENTIFICATION</scope>
    <source>
        <strain evidence="4">Foshan</strain>
    </source>
</reference>